<dbReference type="EMBL" id="BONU01000007">
    <property type="protein sequence ID" value="GIG73076.1"/>
    <property type="molecule type" value="Genomic_DNA"/>
</dbReference>
<evidence type="ECO:0000313" key="2">
    <source>
        <dbReference type="Proteomes" id="UP000653674"/>
    </source>
</evidence>
<comment type="caution">
    <text evidence="1">The sequence shown here is derived from an EMBL/GenBank/DDBJ whole genome shotgun (WGS) entry which is preliminary data.</text>
</comment>
<keyword evidence="2" id="KW-1185">Reference proteome</keyword>
<dbReference type="Gene3D" id="3.30.1330.110">
    <property type="entry name" value="BB2672"/>
    <property type="match status" value="1"/>
</dbReference>
<sequence>MVVTRRWLTVLEETFSESGLPLDNPWRKCAVAAVVRNPWHGHGYVADLSAEVAATAPEIAKGLVDRLLDVLGGPDEVEAFGKGAIVGLSGEIEHGAALIHTPHYGDHFRDLVNGTSVINFADTRASAGTSLVIPVWHKTRSTTRSHYQTVEVSVPDAPKNDEIVIIAAAATGGRPFARIGDRSTDQQ</sequence>
<evidence type="ECO:0000313" key="1">
    <source>
        <dbReference type="EMBL" id="GIG73076.1"/>
    </source>
</evidence>
<protein>
    <submittedName>
        <fullName evidence="1">Peptide synthetase</fullName>
    </submittedName>
</protein>
<dbReference type="RefSeq" id="WP_203981208.1">
    <property type="nucleotide sequence ID" value="NZ_BAAAQJ010000003.1"/>
</dbReference>
<dbReference type="Proteomes" id="UP000653674">
    <property type="component" value="Unassembled WGS sequence"/>
</dbReference>
<proteinExistence type="predicted"/>
<dbReference type="InterPro" id="IPR035936">
    <property type="entry name" value="BB2672"/>
</dbReference>
<name>A0A8J3PMM2_9ACTN</name>
<reference evidence="1" key="1">
    <citation type="submission" date="2021-01" db="EMBL/GenBank/DDBJ databases">
        <title>Whole genome shotgun sequence of Planosporangium flavigriseum NBRC 105377.</title>
        <authorList>
            <person name="Komaki H."/>
            <person name="Tamura T."/>
        </authorList>
    </citation>
    <scope>NUCLEOTIDE SEQUENCE</scope>
    <source>
        <strain evidence="1">NBRC 105377</strain>
    </source>
</reference>
<dbReference type="Pfam" id="PF06684">
    <property type="entry name" value="AA_synth"/>
    <property type="match status" value="1"/>
</dbReference>
<gene>
    <name evidence="1" type="ORF">Pfl04_14800</name>
</gene>
<dbReference type="SUPFAM" id="SSF160519">
    <property type="entry name" value="BB2672-like"/>
    <property type="match status" value="1"/>
</dbReference>
<accession>A0A8J3PMM2</accession>
<dbReference type="AlphaFoldDB" id="A0A8J3PMM2"/>
<organism evidence="1 2">
    <name type="scientific">Planosporangium flavigriseum</name>
    <dbReference type="NCBI Taxonomy" id="373681"/>
    <lineage>
        <taxon>Bacteria</taxon>
        <taxon>Bacillati</taxon>
        <taxon>Actinomycetota</taxon>
        <taxon>Actinomycetes</taxon>
        <taxon>Micromonosporales</taxon>
        <taxon>Micromonosporaceae</taxon>
        <taxon>Planosporangium</taxon>
    </lineage>
</organism>
<dbReference type="InterPro" id="IPR009569">
    <property type="entry name" value="AA_synth_put"/>
</dbReference>